<dbReference type="PANTHER" id="PTHR31118">
    <property type="entry name" value="CYCLASE-LIKE PROTEIN 2"/>
    <property type="match status" value="1"/>
</dbReference>
<dbReference type="AlphaFoldDB" id="A0A812MRQ0"/>
<dbReference type="GO" id="GO:0004061">
    <property type="term" value="F:arylformamidase activity"/>
    <property type="evidence" value="ECO:0007669"/>
    <property type="project" value="InterPro"/>
</dbReference>
<dbReference type="EMBL" id="CAJNDS010001491">
    <property type="protein sequence ID" value="CAE7261819.1"/>
    <property type="molecule type" value="Genomic_DNA"/>
</dbReference>
<dbReference type="GO" id="GO:0019441">
    <property type="term" value="P:L-tryptophan catabolic process to kynurenine"/>
    <property type="evidence" value="ECO:0007669"/>
    <property type="project" value="InterPro"/>
</dbReference>
<organism evidence="2 3">
    <name type="scientific">Symbiodinium natans</name>
    <dbReference type="NCBI Taxonomy" id="878477"/>
    <lineage>
        <taxon>Eukaryota</taxon>
        <taxon>Sar</taxon>
        <taxon>Alveolata</taxon>
        <taxon>Dinophyceae</taxon>
        <taxon>Suessiales</taxon>
        <taxon>Symbiodiniaceae</taxon>
        <taxon>Symbiodinium</taxon>
    </lineage>
</organism>
<comment type="similarity">
    <text evidence="1">Belongs to the Cyclase 1 superfamily.</text>
</comment>
<comment type="caution">
    <text evidence="2">The sequence shown here is derived from an EMBL/GenBank/DDBJ whole genome shotgun (WGS) entry which is preliminary data.</text>
</comment>
<gene>
    <name evidence="2" type="ORF">SNAT2548_LOCUS13715</name>
</gene>
<dbReference type="PANTHER" id="PTHR31118:SF12">
    <property type="entry name" value="CYCLASE-LIKE PROTEIN 2"/>
    <property type="match status" value="1"/>
</dbReference>
<accession>A0A812MRQ0</accession>
<keyword evidence="3" id="KW-1185">Reference proteome</keyword>
<dbReference type="SUPFAM" id="SSF102198">
    <property type="entry name" value="Putative cyclase"/>
    <property type="match status" value="1"/>
</dbReference>
<protein>
    <recommendedName>
        <fullName evidence="4">Kynurenine formamidase</fullName>
    </recommendedName>
</protein>
<dbReference type="Pfam" id="PF04199">
    <property type="entry name" value="Cyclase"/>
    <property type="match status" value="1"/>
</dbReference>
<evidence type="ECO:0000256" key="1">
    <source>
        <dbReference type="ARBA" id="ARBA00007865"/>
    </source>
</evidence>
<reference evidence="2" key="1">
    <citation type="submission" date="2021-02" db="EMBL/GenBank/DDBJ databases">
        <authorList>
            <person name="Dougan E. K."/>
            <person name="Rhodes N."/>
            <person name="Thang M."/>
            <person name="Chan C."/>
        </authorList>
    </citation>
    <scope>NUCLEOTIDE SEQUENCE</scope>
</reference>
<dbReference type="Proteomes" id="UP000604046">
    <property type="component" value="Unassembled WGS sequence"/>
</dbReference>
<dbReference type="OrthoDB" id="7108654at2759"/>
<proteinExistence type="inferred from homology"/>
<evidence type="ECO:0000313" key="2">
    <source>
        <dbReference type="EMBL" id="CAE7261819.1"/>
    </source>
</evidence>
<sequence length="254" mass="27278">MAKHWDCGWALDESSPSWPTVCALHRTVIRAPETTEPPGARNKQAFELNGGTGTHVDAPSHFIAGGRNIDQLHLSELVDIPLAVVDVSAACKENPDHQATRDEFIADEERHGGILPGSLVCVRTGWSARHREAEQMLRAGTPGPWTPYHGKGPEEDVHPDYKLPRMHFPGVAAAAAEWLVQSRQMVGLGVDTLSPDAGASEGFKTHHAVLGADRYIVENLNLEGLPARGARVTVAPVALRGAPEAPARVFATLA</sequence>
<evidence type="ECO:0000313" key="3">
    <source>
        <dbReference type="Proteomes" id="UP000604046"/>
    </source>
</evidence>
<dbReference type="InterPro" id="IPR007325">
    <property type="entry name" value="KFase/CYL"/>
</dbReference>
<dbReference type="Gene3D" id="3.50.30.50">
    <property type="entry name" value="Putative cyclase"/>
    <property type="match status" value="1"/>
</dbReference>
<name>A0A812MRQ0_9DINO</name>
<evidence type="ECO:0008006" key="4">
    <source>
        <dbReference type="Google" id="ProtNLM"/>
    </source>
</evidence>
<dbReference type="InterPro" id="IPR037175">
    <property type="entry name" value="KFase_sf"/>
</dbReference>